<dbReference type="EMBL" id="AP021879">
    <property type="protein sequence ID" value="BBO91185.1"/>
    <property type="molecule type" value="Genomic_DNA"/>
</dbReference>
<evidence type="ECO:0000256" key="1">
    <source>
        <dbReference type="SAM" id="SignalP"/>
    </source>
</evidence>
<gene>
    <name evidence="2" type="ORF">DSCOOX_43650</name>
</gene>
<feature type="signal peptide" evidence="1">
    <location>
        <begin position="1"/>
        <end position="19"/>
    </location>
</feature>
<name>A0A5K8AEW3_9BACT</name>
<dbReference type="SUPFAM" id="SSF48695">
    <property type="entry name" value="Multiheme cytochromes"/>
    <property type="match status" value="1"/>
</dbReference>
<keyword evidence="1" id="KW-0732">Signal</keyword>
<dbReference type="InterPro" id="IPR036280">
    <property type="entry name" value="Multihaem_cyt_sf"/>
</dbReference>
<dbReference type="Proteomes" id="UP000422108">
    <property type="component" value="Chromosome"/>
</dbReference>
<reference evidence="2 3" key="1">
    <citation type="submission" date="2019-11" db="EMBL/GenBank/DDBJ databases">
        <title>Comparative genomics of hydrocarbon-degrading Desulfosarcina strains.</title>
        <authorList>
            <person name="Watanabe M."/>
            <person name="Kojima H."/>
            <person name="Fukui M."/>
        </authorList>
    </citation>
    <scope>NUCLEOTIDE SEQUENCE [LARGE SCALE GENOMIC DNA]</scope>
    <source>
        <strain evidence="3">oXyS1</strain>
    </source>
</reference>
<dbReference type="RefSeq" id="WP_155312141.1">
    <property type="nucleotide sequence ID" value="NZ_AP021879.1"/>
</dbReference>
<keyword evidence="3" id="KW-1185">Reference proteome</keyword>
<sequence>MKRILLGIALLMAVVGAFTATGTAANRGPAEIDIFGGSRGKVPFPHARHQDRIGDCDVCHQYCSAQSLIRVLSNNFGDIHIKYF</sequence>
<dbReference type="AlphaFoldDB" id="A0A5K8AEW3"/>
<protein>
    <submittedName>
        <fullName evidence="2">Uncharacterized protein</fullName>
    </submittedName>
</protein>
<dbReference type="Gene3D" id="3.90.10.10">
    <property type="entry name" value="Cytochrome C3"/>
    <property type="match status" value="1"/>
</dbReference>
<organism evidence="2 3">
    <name type="scientific">Desulfosarcina ovata subsp. ovata</name>
    <dbReference type="NCBI Taxonomy" id="2752305"/>
    <lineage>
        <taxon>Bacteria</taxon>
        <taxon>Pseudomonadati</taxon>
        <taxon>Thermodesulfobacteriota</taxon>
        <taxon>Desulfobacteria</taxon>
        <taxon>Desulfobacterales</taxon>
        <taxon>Desulfosarcinaceae</taxon>
        <taxon>Desulfosarcina</taxon>
    </lineage>
</organism>
<evidence type="ECO:0000313" key="3">
    <source>
        <dbReference type="Proteomes" id="UP000422108"/>
    </source>
</evidence>
<proteinExistence type="predicted"/>
<feature type="chain" id="PRO_5024290660" evidence="1">
    <location>
        <begin position="20"/>
        <end position="84"/>
    </location>
</feature>
<dbReference type="CDD" id="cd08168">
    <property type="entry name" value="Cytochrom_C3"/>
    <property type="match status" value="1"/>
</dbReference>
<evidence type="ECO:0000313" key="2">
    <source>
        <dbReference type="EMBL" id="BBO91185.1"/>
    </source>
</evidence>
<accession>A0A5K8AEW3</accession>